<reference evidence="2" key="1">
    <citation type="submission" date="2021-10" db="EMBL/GenBank/DDBJ databases">
        <title>De novo Genome Assembly of Clathrus columnatus (Basidiomycota, Fungi) Using Illumina and Nanopore Sequence Data.</title>
        <authorList>
            <person name="Ogiso-Tanaka E."/>
            <person name="Itagaki H."/>
            <person name="Hosoya T."/>
            <person name="Hosaka K."/>
        </authorList>
    </citation>
    <scope>NUCLEOTIDE SEQUENCE</scope>
    <source>
        <strain evidence="2">MO-923</strain>
    </source>
</reference>
<dbReference type="AlphaFoldDB" id="A0AAV5ABM9"/>
<comment type="caution">
    <text evidence="2">The sequence shown here is derived from an EMBL/GenBank/DDBJ whole genome shotgun (WGS) entry which is preliminary data.</text>
</comment>
<protein>
    <recommendedName>
        <fullName evidence="4">DUF1264 domain-containing protein</fullName>
    </recommendedName>
</protein>
<dbReference type="Pfam" id="PF06884">
    <property type="entry name" value="DUF1264"/>
    <property type="match status" value="1"/>
</dbReference>
<name>A0AAV5ABM9_9AGAM</name>
<sequence>MEKSVKETAYNTSVFSAAGSAMMSFKPVNAIHQHLCAFHTYAIDRTRHIEAHHFCTHLTPDLHQCVIYDSDKPDAKLIGIEYILSENAFLDLPLEERKYWHSHKYEVESGLLRLTVKGLVPGKDSYPSSKTTRNLMSYFLEMVTDYAEQPAMLSLQRTYGKTIHTWQVDIHPHLPLGPPTLMMSYTNDRQLEKDPKLASVLISQEIQSKRLLRKNYLPQYGKSSQADEWEQTGQSVSFEPIMKDVQFQ</sequence>
<dbReference type="Proteomes" id="UP001050691">
    <property type="component" value="Unassembled WGS sequence"/>
</dbReference>
<evidence type="ECO:0000313" key="2">
    <source>
        <dbReference type="EMBL" id="GJJ12047.1"/>
    </source>
</evidence>
<proteinExistence type="inferred from homology"/>
<gene>
    <name evidence="2" type="ORF">Clacol_006288</name>
</gene>
<evidence type="ECO:0008006" key="4">
    <source>
        <dbReference type="Google" id="ProtNLM"/>
    </source>
</evidence>
<accession>A0AAV5ABM9</accession>
<comment type="similarity">
    <text evidence="1">Belongs to the OBAP family.</text>
</comment>
<dbReference type="InterPro" id="IPR010686">
    <property type="entry name" value="OBAP-like"/>
</dbReference>
<dbReference type="PANTHER" id="PTHR31360">
    <property type="match status" value="1"/>
</dbReference>
<dbReference type="EMBL" id="BPWL01000007">
    <property type="protein sequence ID" value="GJJ12047.1"/>
    <property type="molecule type" value="Genomic_DNA"/>
</dbReference>
<evidence type="ECO:0000256" key="1">
    <source>
        <dbReference type="ARBA" id="ARBA00009740"/>
    </source>
</evidence>
<organism evidence="2 3">
    <name type="scientific">Clathrus columnatus</name>
    <dbReference type="NCBI Taxonomy" id="1419009"/>
    <lineage>
        <taxon>Eukaryota</taxon>
        <taxon>Fungi</taxon>
        <taxon>Dikarya</taxon>
        <taxon>Basidiomycota</taxon>
        <taxon>Agaricomycotina</taxon>
        <taxon>Agaricomycetes</taxon>
        <taxon>Phallomycetidae</taxon>
        <taxon>Phallales</taxon>
        <taxon>Clathraceae</taxon>
        <taxon>Clathrus</taxon>
    </lineage>
</organism>
<keyword evidence="3" id="KW-1185">Reference proteome</keyword>
<dbReference type="PANTHER" id="PTHR31360:SF0">
    <property type="entry name" value="OIL BODY-ASSOCIATED PROTEIN 1B"/>
    <property type="match status" value="1"/>
</dbReference>
<evidence type="ECO:0000313" key="3">
    <source>
        <dbReference type="Proteomes" id="UP001050691"/>
    </source>
</evidence>